<comment type="caution">
    <text evidence="3">The sequence shown here is derived from an EMBL/GenBank/DDBJ whole genome shotgun (WGS) entry which is preliminary data.</text>
</comment>
<accession>A0ABP6S074</accession>
<feature type="compositionally biased region" description="Basic and acidic residues" evidence="1">
    <location>
        <begin position="12"/>
        <end position="28"/>
    </location>
</feature>
<evidence type="ECO:0000256" key="1">
    <source>
        <dbReference type="SAM" id="MobiDB-lite"/>
    </source>
</evidence>
<dbReference type="InterPro" id="IPR052913">
    <property type="entry name" value="Glycopeptide_resist_protein"/>
</dbReference>
<feature type="compositionally biased region" description="Basic and acidic residues" evidence="1">
    <location>
        <begin position="758"/>
        <end position="767"/>
    </location>
</feature>
<reference evidence="4" key="1">
    <citation type="journal article" date="2019" name="Int. J. Syst. Evol. Microbiol.">
        <title>The Global Catalogue of Microorganisms (GCM) 10K type strain sequencing project: providing services to taxonomists for standard genome sequencing and annotation.</title>
        <authorList>
            <consortium name="The Broad Institute Genomics Platform"/>
            <consortium name="The Broad Institute Genome Sequencing Center for Infectious Disease"/>
            <person name="Wu L."/>
            <person name="Ma J."/>
        </authorList>
    </citation>
    <scope>NUCLEOTIDE SEQUENCE [LARGE SCALE GENOMIC DNA]</scope>
    <source>
        <strain evidence="4">JCM 9687</strain>
    </source>
</reference>
<feature type="domain" description="YoaR-like putative peptidoglycan binding" evidence="2">
    <location>
        <begin position="490"/>
        <end position="573"/>
    </location>
</feature>
<dbReference type="InterPro" id="IPR022029">
    <property type="entry name" value="YoaR-like_PG-bd"/>
</dbReference>
<dbReference type="Pfam" id="PF12229">
    <property type="entry name" value="PG_binding_4"/>
    <property type="match status" value="2"/>
</dbReference>
<feature type="compositionally biased region" description="Low complexity" evidence="1">
    <location>
        <begin position="63"/>
        <end position="105"/>
    </location>
</feature>
<dbReference type="Proteomes" id="UP001500483">
    <property type="component" value="Unassembled WGS sequence"/>
</dbReference>
<feature type="region of interest" description="Disordered" evidence="1">
    <location>
        <begin position="1"/>
        <end position="259"/>
    </location>
</feature>
<proteinExistence type="predicted"/>
<sequence length="823" mass="85025">MPENYDVSSGDDPNRKPAGDDPAGRADRPGASGGSAADATRPSTPAPTGVPEESAAERTTQISAEQLAAAESASTGSASAGSASTGSATAQSASAGSTGSAAEQAPSGTPAESADPAERGTRPLSQQSGADDTQRLGQEPPEDDAERTQTIPTVPAESGGTYASPTDFLGAPGFLGSTESTAVHPAVSGQEPTVQASGGSFAAPPPTQQISYPEVDSERTQNIPKVPADANSPSAAGFAGGIGGGFAEDPPEQSGPKDRRKLIRGGIAAGIAAGVLLLLYVGDLTFSSGTVPRGTTVADVQVGGLSPAAAERKLREELGPNLQQPVQLQAGDSTATISPEQSGLTMDWPATIEQAGSQPLNPFTRIASLFTNREISPVSHGDEQQVVAALEQVKPRLERPASEGTIKFEGATPVAVEPVTGRSVDVQVAADQVMADWAKGGAVQVPFTEQAVSTTSDGVHQALRNVAQPAVSGPIAIKGEGHDAALAPETVAAALRFEPDGKGGLRSHLDLPTVIGGVEPQLLDTMKPAKDAEVVLEGGRPVVRPSLEGRGVNWEKSFEKLLDVARKKQDRTVQAVYEQQPPAFSTDQANGLGIREVISEFQTGGFEAASGVNIRRTAEQVNGAVIKPGETFSLNGHTGPRGTAQGYVESGIIEDGRPAKAVGGGISQFATTLFNASYFAGVQDVEHKEHSYYISRYPAGREATVFQNPDGSSVIDVKFKNTLASGIMITTEWTPSSITVKFWGTKQYDVGSETGPRTNEKPPHEKVVPPGEPCSPSKGNGGFTVTDTRTLTDVKTGKVKKEKPTKTVYNPQPIIHCGAPPAP</sequence>
<keyword evidence="4" id="KW-1185">Reference proteome</keyword>
<dbReference type="PANTHER" id="PTHR35788">
    <property type="entry name" value="EXPORTED PROTEIN-RELATED"/>
    <property type="match status" value="1"/>
</dbReference>
<dbReference type="EMBL" id="BAAAYK010000038">
    <property type="protein sequence ID" value="GAA3364522.1"/>
    <property type="molecule type" value="Genomic_DNA"/>
</dbReference>
<dbReference type="InterPro" id="IPR007391">
    <property type="entry name" value="Vancomycin_resist_VanW"/>
</dbReference>
<dbReference type="Pfam" id="PF04294">
    <property type="entry name" value="VanW"/>
    <property type="match status" value="1"/>
</dbReference>
<name>A0ABP6S074_9PSEU</name>
<gene>
    <name evidence="3" type="ORF">GCM10020366_60730</name>
</gene>
<organism evidence="3 4">
    <name type="scientific">Saccharopolyspora gregorii</name>
    <dbReference type="NCBI Taxonomy" id="33914"/>
    <lineage>
        <taxon>Bacteria</taxon>
        <taxon>Bacillati</taxon>
        <taxon>Actinomycetota</taxon>
        <taxon>Actinomycetes</taxon>
        <taxon>Pseudonocardiales</taxon>
        <taxon>Pseudonocardiaceae</taxon>
        <taxon>Saccharopolyspora</taxon>
    </lineage>
</organism>
<dbReference type="RefSeq" id="WP_344930958.1">
    <property type="nucleotide sequence ID" value="NZ_BAAAYK010000038.1"/>
</dbReference>
<evidence type="ECO:0000313" key="3">
    <source>
        <dbReference type="EMBL" id="GAA3364522.1"/>
    </source>
</evidence>
<feature type="domain" description="YoaR-like putative peptidoglycan binding" evidence="2">
    <location>
        <begin position="336"/>
        <end position="436"/>
    </location>
</feature>
<protein>
    <recommendedName>
        <fullName evidence="2">YoaR-like putative peptidoglycan binding domain-containing protein</fullName>
    </recommendedName>
</protein>
<dbReference type="PANTHER" id="PTHR35788:SF1">
    <property type="entry name" value="EXPORTED PROTEIN"/>
    <property type="match status" value="1"/>
</dbReference>
<evidence type="ECO:0000259" key="2">
    <source>
        <dbReference type="Pfam" id="PF12229"/>
    </source>
</evidence>
<feature type="region of interest" description="Disordered" evidence="1">
    <location>
        <begin position="751"/>
        <end position="823"/>
    </location>
</feature>
<evidence type="ECO:0000313" key="4">
    <source>
        <dbReference type="Proteomes" id="UP001500483"/>
    </source>
</evidence>